<sequence>MEYFVRGRETMLVWLAEHQRRTLCLMQSARQCRVRAYLQQGVRPHINLYGVRYTNHVFATSAHLIGQHLLIYMNADDLRSVRAFLADGMELGVLEAQGAWRVVPHNLKLRQQVLRQSGGRRRNANLAPNPIEAYVDEKMRQAKKTRKAATELAHATRLLGSAPTVRQSCRSAPPSRDNHLHAGHIIRHGSGKRPRSTSSGDVWRFARESFRLVPVRCFNSAVQAARCVMSLKIPRPVDPSLHPPVTVLSH</sequence>
<organism evidence="1 2">
    <name type="scientific">Paraburkholderia strydomiana</name>
    <dbReference type="NCBI Taxonomy" id="1245417"/>
    <lineage>
        <taxon>Bacteria</taxon>
        <taxon>Pseudomonadati</taxon>
        <taxon>Pseudomonadota</taxon>
        <taxon>Betaproteobacteria</taxon>
        <taxon>Burkholderiales</taxon>
        <taxon>Burkholderiaceae</taxon>
        <taxon>Paraburkholderia</taxon>
    </lineage>
</organism>
<keyword evidence="2" id="KW-1185">Reference proteome</keyword>
<dbReference type="EMBL" id="JAQQDH010000020">
    <property type="protein sequence ID" value="MFM0448420.1"/>
    <property type="molecule type" value="Genomic_DNA"/>
</dbReference>
<proteinExistence type="predicted"/>
<protein>
    <submittedName>
        <fullName evidence="1">Uncharacterized protein</fullName>
    </submittedName>
</protein>
<evidence type="ECO:0000313" key="2">
    <source>
        <dbReference type="Proteomes" id="UP001629288"/>
    </source>
</evidence>
<dbReference type="RefSeq" id="WP_408131690.1">
    <property type="nucleotide sequence ID" value="NZ_JAQQDH010000020.1"/>
</dbReference>
<comment type="caution">
    <text evidence="1">The sequence shown here is derived from an EMBL/GenBank/DDBJ whole genome shotgun (WGS) entry which is preliminary data.</text>
</comment>
<dbReference type="Proteomes" id="UP001629288">
    <property type="component" value="Unassembled WGS sequence"/>
</dbReference>
<name>A0ABW9CDL0_9BURK</name>
<evidence type="ECO:0000313" key="1">
    <source>
        <dbReference type="EMBL" id="MFM0448420.1"/>
    </source>
</evidence>
<reference evidence="1 2" key="1">
    <citation type="journal article" date="2024" name="Chem. Sci.">
        <title>Discovery of megapolipeptins by genome mining of a Burkholderiales bacteria collection.</title>
        <authorList>
            <person name="Paulo B.S."/>
            <person name="Recchia M.J.J."/>
            <person name="Lee S."/>
            <person name="Fergusson C.H."/>
            <person name="Romanowski S.B."/>
            <person name="Hernandez A."/>
            <person name="Krull N."/>
            <person name="Liu D.Y."/>
            <person name="Cavanagh H."/>
            <person name="Bos A."/>
            <person name="Gray C.A."/>
            <person name="Murphy B.T."/>
            <person name="Linington R.G."/>
            <person name="Eustaquio A.S."/>
        </authorList>
    </citation>
    <scope>NUCLEOTIDE SEQUENCE [LARGE SCALE GENOMIC DNA]</scope>
    <source>
        <strain evidence="1 2">RL17-379-BIB-C</strain>
    </source>
</reference>
<accession>A0ABW9CDL0</accession>
<gene>
    <name evidence="1" type="ORF">PQR00_33035</name>
</gene>